<reference evidence="2 3" key="1">
    <citation type="journal article" date="2019" name="Int. J. Syst. Evol. Microbiol.">
        <title>The Global Catalogue of Microorganisms (GCM) 10K type strain sequencing project: providing services to taxonomists for standard genome sequencing and annotation.</title>
        <authorList>
            <consortium name="The Broad Institute Genomics Platform"/>
            <consortium name="The Broad Institute Genome Sequencing Center for Infectious Disease"/>
            <person name="Wu L."/>
            <person name="Ma J."/>
        </authorList>
    </citation>
    <scope>NUCLEOTIDE SEQUENCE [LARGE SCALE GENOMIC DNA]</scope>
    <source>
        <strain evidence="2 3">JCM 16374</strain>
    </source>
</reference>
<proteinExistence type="predicted"/>
<dbReference type="Pfam" id="PF19631">
    <property type="entry name" value="Trypco2"/>
    <property type="match status" value="1"/>
</dbReference>
<evidence type="ECO:0000259" key="1">
    <source>
        <dbReference type="Pfam" id="PF19631"/>
    </source>
</evidence>
<organism evidence="2 3">
    <name type="scientific">Streptomyces lunalinharesii</name>
    <dbReference type="NCBI Taxonomy" id="333384"/>
    <lineage>
        <taxon>Bacteria</taxon>
        <taxon>Bacillati</taxon>
        <taxon>Actinomycetota</taxon>
        <taxon>Actinomycetes</taxon>
        <taxon>Kitasatosporales</taxon>
        <taxon>Streptomycetaceae</taxon>
        <taxon>Streptomyces</taxon>
    </lineage>
</organism>
<comment type="caution">
    <text evidence="2">The sequence shown here is derived from an EMBL/GenBank/DDBJ whole genome shotgun (WGS) entry which is preliminary data.</text>
</comment>
<feature type="domain" description="Trypsin-co-occurring" evidence="1">
    <location>
        <begin position="7"/>
        <end position="82"/>
    </location>
</feature>
<dbReference type="EMBL" id="BAAARK010000005">
    <property type="protein sequence ID" value="GAA2654687.1"/>
    <property type="molecule type" value="Genomic_DNA"/>
</dbReference>
<accession>A0ABN3RKA5</accession>
<dbReference type="InterPro" id="IPR045608">
    <property type="entry name" value="Trypco2"/>
</dbReference>
<name>A0ABN3RKA5_9ACTN</name>
<evidence type="ECO:0000313" key="2">
    <source>
        <dbReference type="EMBL" id="GAA2654687.1"/>
    </source>
</evidence>
<protein>
    <recommendedName>
        <fullName evidence="1">Trypsin-co-occurring domain-containing protein</fullName>
    </recommendedName>
</protein>
<dbReference type="RefSeq" id="WP_344574669.1">
    <property type="nucleotide sequence ID" value="NZ_BAAARK010000005.1"/>
</dbReference>
<dbReference type="Proteomes" id="UP001500994">
    <property type="component" value="Unassembled WGS sequence"/>
</dbReference>
<gene>
    <name evidence="2" type="ORF">GCM10009864_19790</name>
</gene>
<keyword evidence="3" id="KW-1185">Reference proteome</keyword>
<evidence type="ECO:0000313" key="3">
    <source>
        <dbReference type="Proteomes" id="UP001500994"/>
    </source>
</evidence>
<sequence length="108" mass="11457">MESSGTELAEALKAVRDGLAAAQRDGEGSPFRFTVKDVTLDLGIELRHSASAGGGVKAFVVSADARGEREKTETHKLTVNLQLHRAEDHLISDEGRGFDSLPGEAPLS</sequence>